<dbReference type="RefSeq" id="WP_024265656.1">
    <property type="nucleotide sequence ID" value="NC_011916.1"/>
</dbReference>
<dbReference type="AlphaFoldDB" id="A0A0H3IWD5"/>
<dbReference type="GeneID" id="18668852"/>
<proteinExistence type="predicted"/>
<reference evidence="1 2" key="1">
    <citation type="journal article" date="2010" name="J. Bacteriol.">
        <title>The genetic basis of laboratory adaptation in Caulobacter crescentus.</title>
        <authorList>
            <person name="Marks M.E."/>
            <person name="Castro-Rojas C.M."/>
            <person name="Teiling C."/>
            <person name="Du L."/>
            <person name="Kapatral V."/>
            <person name="Walunas T.L."/>
            <person name="Crosson S."/>
        </authorList>
    </citation>
    <scope>NUCLEOTIDE SEQUENCE [LARGE SCALE GENOMIC DNA]</scope>
    <source>
        <strain evidence="2">NA1000 / CB15N</strain>
    </source>
</reference>
<dbReference type="Proteomes" id="UP000001364">
    <property type="component" value="Chromosome"/>
</dbReference>
<dbReference type="HOGENOM" id="CLU_3115915_0_0_5"/>
<name>A0A0H3IWD5_CAUVN</name>
<evidence type="ECO:0000313" key="2">
    <source>
        <dbReference type="Proteomes" id="UP000001364"/>
    </source>
</evidence>
<dbReference type="RefSeq" id="YP_009020517.1">
    <property type="nucleotide sequence ID" value="NC_011916.1"/>
</dbReference>
<dbReference type="EMBL" id="CP001340">
    <property type="protein sequence ID" value="AHI88548.1"/>
    <property type="molecule type" value="Genomic_DNA"/>
</dbReference>
<dbReference type="KEGG" id="ccs:CCNA_03945"/>
<keyword evidence="2" id="KW-1185">Reference proteome</keyword>
<evidence type="ECO:0000313" key="1">
    <source>
        <dbReference type="EMBL" id="AHI88548.1"/>
    </source>
</evidence>
<accession>A0A0H3IWD5</accession>
<gene>
    <name evidence="1" type="ordered locus">CCNA_03945</name>
</gene>
<sequence>MTALAVDVRELSIDEIDAVAGGPLPAVIIVKVALKAVLLGSVSCSVTIKS</sequence>
<protein>
    <submittedName>
        <fullName evidence="1">Uncharacterized protein</fullName>
    </submittedName>
</protein>
<organism evidence="1 2">
    <name type="scientific">Caulobacter vibrioides (strain NA1000 / CB15N)</name>
    <name type="common">Caulobacter crescentus</name>
    <dbReference type="NCBI Taxonomy" id="565050"/>
    <lineage>
        <taxon>Bacteria</taxon>
        <taxon>Pseudomonadati</taxon>
        <taxon>Pseudomonadota</taxon>
        <taxon>Alphaproteobacteria</taxon>
        <taxon>Caulobacterales</taxon>
        <taxon>Caulobacteraceae</taxon>
        <taxon>Caulobacter</taxon>
    </lineage>
</organism>